<keyword evidence="8" id="KW-1185">Reference proteome</keyword>
<dbReference type="GO" id="GO:0000160">
    <property type="term" value="P:phosphorelay signal transduction system"/>
    <property type="evidence" value="ECO:0007669"/>
    <property type="project" value="UniProtKB-KW"/>
</dbReference>
<evidence type="ECO:0000256" key="3">
    <source>
        <dbReference type="PROSITE-ProRule" id="PRU00110"/>
    </source>
</evidence>
<dbReference type="InterPro" id="IPR001789">
    <property type="entry name" value="Sig_transdc_resp-reg_receiver"/>
</dbReference>
<feature type="domain" description="Response regulatory" evidence="5">
    <location>
        <begin position="138"/>
        <end position="256"/>
    </location>
</feature>
<dbReference type="Proteomes" id="UP000033774">
    <property type="component" value="Unassembled WGS sequence"/>
</dbReference>
<evidence type="ECO:0000313" key="7">
    <source>
        <dbReference type="EMBL" id="KJV09135.1"/>
    </source>
</evidence>
<keyword evidence="2" id="KW-0902">Two-component regulatory system</keyword>
<dbReference type="InterPro" id="IPR050595">
    <property type="entry name" value="Bact_response_regulator"/>
</dbReference>
<feature type="modified residue" description="Phosphohistidine" evidence="3">
    <location>
        <position position="52"/>
    </location>
</feature>
<evidence type="ECO:0000256" key="1">
    <source>
        <dbReference type="ARBA" id="ARBA00022553"/>
    </source>
</evidence>
<dbReference type="PANTHER" id="PTHR44591:SF3">
    <property type="entry name" value="RESPONSE REGULATORY DOMAIN-CONTAINING PROTEIN"/>
    <property type="match status" value="1"/>
</dbReference>
<dbReference type="PANTHER" id="PTHR44591">
    <property type="entry name" value="STRESS RESPONSE REGULATOR PROTEIN 1"/>
    <property type="match status" value="1"/>
</dbReference>
<comment type="caution">
    <text evidence="4">Lacks conserved residue(s) required for the propagation of feature annotation.</text>
</comment>
<dbReference type="SUPFAM" id="SSF47226">
    <property type="entry name" value="Histidine-containing phosphotransfer domain, HPT domain"/>
    <property type="match status" value="1"/>
</dbReference>
<organism evidence="7 8">
    <name type="scientific">Elstera litoralis</name>
    <dbReference type="NCBI Taxonomy" id="552518"/>
    <lineage>
        <taxon>Bacteria</taxon>
        <taxon>Pseudomonadati</taxon>
        <taxon>Pseudomonadota</taxon>
        <taxon>Alphaproteobacteria</taxon>
        <taxon>Rhodospirillales</taxon>
        <taxon>Rhodospirillaceae</taxon>
        <taxon>Elstera</taxon>
    </lineage>
</organism>
<proteinExistence type="predicted"/>
<dbReference type="PROSITE" id="PS50894">
    <property type="entry name" value="HPT"/>
    <property type="match status" value="1"/>
</dbReference>
<reference evidence="7 8" key="1">
    <citation type="submission" date="2015-03" db="EMBL/GenBank/DDBJ databases">
        <title>Draft genome sequence of Elstera litoralis.</title>
        <authorList>
            <person name="Rahalkar M.C."/>
            <person name="Dhakephalkar P.K."/>
            <person name="Pore S.D."/>
            <person name="Arora P."/>
            <person name="Kapse N.G."/>
            <person name="Pandit P.S."/>
        </authorList>
    </citation>
    <scope>NUCLEOTIDE SEQUENCE [LARGE SCALE GENOMIC DNA]</scope>
    <source>
        <strain evidence="7 8">Dia-1</strain>
    </source>
</reference>
<dbReference type="PROSITE" id="PS50110">
    <property type="entry name" value="RESPONSE_REGULATORY"/>
    <property type="match status" value="1"/>
</dbReference>
<dbReference type="Pfam" id="PF01627">
    <property type="entry name" value="Hpt"/>
    <property type="match status" value="1"/>
</dbReference>
<dbReference type="InterPro" id="IPR011006">
    <property type="entry name" value="CheY-like_superfamily"/>
</dbReference>
<evidence type="ECO:0000259" key="6">
    <source>
        <dbReference type="PROSITE" id="PS50894"/>
    </source>
</evidence>
<dbReference type="InterPro" id="IPR036641">
    <property type="entry name" value="HPT_dom_sf"/>
</dbReference>
<dbReference type="RefSeq" id="WP_045776294.1">
    <property type="nucleotide sequence ID" value="NZ_LAJY01000353.1"/>
</dbReference>
<dbReference type="SUPFAM" id="SSF52172">
    <property type="entry name" value="CheY-like"/>
    <property type="match status" value="1"/>
</dbReference>
<dbReference type="EMBL" id="LAJY01000353">
    <property type="protein sequence ID" value="KJV09135.1"/>
    <property type="molecule type" value="Genomic_DNA"/>
</dbReference>
<gene>
    <name evidence="7" type="ORF">VZ95_13395</name>
</gene>
<evidence type="ECO:0000256" key="4">
    <source>
        <dbReference type="PROSITE-ProRule" id="PRU00169"/>
    </source>
</evidence>
<protein>
    <recommendedName>
        <fullName evidence="9">Response regulatory domain-containing protein</fullName>
    </recommendedName>
</protein>
<accession>A0A0F3IQX8</accession>
<evidence type="ECO:0000256" key="2">
    <source>
        <dbReference type="ARBA" id="ARBA00023012"/>
    </source>
</evidence>
<feature type="domain" description="HPt" evidence="6">
    <location>
        <begin position="4"/>
        <end position="115"/>
    </location>
</feature>
<dbReference type="CDD" id="cd00156">
    <property type="entry name" value="REC"/>
    <property type="match status" value="1"/>
</dbReference>
<dbReference type="AlphaFoldDB" id="A0A0F3IQX8"/>
<sequence length="256" mass="28274">MAIDDTLEQHIRAEFIDEARDITNEIDVMLGNVRSDLVPQAEAIQAMRRHFHNLRIGARSVGLTAADVILHQMADYIEGVDQIGDRELDGLQAFTDLLRLTLDTKQDESPAPSLREVVRQLPTVRTFDVNDIKLLDIVILLVSPQRSAGRIVERELTACGYRVVNVSKSFEALEMAVRLKPDLVIASAMLDEITGIDLACAILNMPSTQDIPFALLTSFGWGDPSLEGLPTRAAIIRKGSHFGDDLAEALSRFSIT</sequence>
<name>A0A0F3IQX8_9PROT</name>
<evidence type="ECO:0008006" key="9">
    <source>
        <dbReference type="Google" id="ProtNLM"/>
    </source>
</evidence>
<evidence type="ECO:0000259" key="5">
    <source>
        <dbReference type="PROSITE" id="PS50110"/>
    </source>
</evidence>
<dbReference type="OrthoDB" id="8439620at2"/>
<dbReference type="InterPro" id="IPR008207">
    <property type="entry name" value="Sig_transdc_His_kin_Hpt_dom"/>
</dbReference>
<dbReference type="Gene3D" id="3.40.50.2300">
    <property type="match status" value="1"/>
</dbReference>
<comment type="caution">
    <text evidence="7">The sequence shown here is derived from an EMBL/GenBank/DDBJ whole genome shotgun (WGS) entry which is preliminary data.</text>
</comment>
<dbReference type="GO" id="GO:0004672">
    <property type="term" value="F:protein kinase activity"/>
    <property type="evidence" value="ECO:0007669"/>
    <property type="project" value="UniProtKB-ARBA"/>
</dbReference>
<dbReference type="Gene3D" id="1.20.120.160">
    <property type="entry name" value="HPT domain"/>
    <property type="match status" value="1"/>
</dbReference>
<evidence type="ECO:0000313" key="8">
    <source>
        <dbReference type="Proteomes" id="UP000033774"/>
    </source>
</evidence>
<keyword evidence="1 3" id="KW-0597">Phosphoprotein</keyword>